<dbReference type="InterPro" id="IPR035437">
    <property type="entry name" value="SNase_OB-fold_sf"/>
</dbReference>
<name>A0A9J6FEG7_HAELO</name>
<dbReference type="AlphaFoldDB" id="A0A9J6FEG7"/>
<proteinExistence type="predicted"/>
<feature type="compositionally biased region" description="Polar residues" evidence="1">
    <location>
        <begin position="559"/>
        <end position="568"/>
    </location>
</feature>
<dbReference type="OrthoDB" id="6513490at2759"/>
<sequence>MDFCFSFFQSRPPSVASLDLSVCDDVIGPQPARTIPRQYRSVEELGPQPAHALPQQYRSVQELGPQAARALPQQYRSVEELGRQPPQAARALPQQYRSVEELGCQPPQAAGALPQQYRSVQELGPQPARALPQQYGSVEELGPQAARVLPQQYRSVEELGRQPPQAARALPQQYGSVEELLYSAARGQRTVLPSRSPAYSGPGAPSKVEVPHGLGYPVLGSPRAHSLTPEDSGAQARLATPLGTLTYGGRGPQQPFAVPPTCTSRGDVPEIQSPTPPGCTSPATQFSDALSDLALPPTPGYRSPEGQCKSGPGTWPEIPSSSASLVGDSSEGLWSHTGFGRGVQPNPPLPPTPVCVKPQAQCSNSLLKHPYKSPEAEFASGPNALPKLPSLPTPRYESSEAQFAAGDGPDVLPELSSPSTLPYTSLGAQLATELKPTTGPAAAHRRSPAKEAIKDVHDRGDACSLLAEADQVNNNCSQPQGEGKPTGKKATVSVNSCSQPHGEKPAGGKATVSVNSCSQPHGEGKPAGEVTVPVPPGFVASNKQPSCTKTDTKSFLPGHSSSQTQPLNAATVGSAKSQSPGSHKSFAIPPADTSIIGSTQKVVFSFYKSPSEFWLQLESSRRVLDGLLNDLAAHYQSTAGDENFKGTVGMHCVAHYMADNHWYRAQILEVLPGHCTKFNADIREEADENEDKISMCCPYPYLKYP</sequence>
<evidence type="ECO:0000313" key="3">
    <source>
        <dbReference type="EMBL" id="KAH9361103.1"/>
    </source>
</evidence>
<dbReference type="InterPro" id="IPR050621">
    <property type="entry name" value="Tudor_domain_containing"/>
</dbReference>
<evidence type="ECO:0000256" key="1">
    <source>
        <dbReference type="SAM" id="MobiDB-lite"/>
    </source>
</evidence>
<dbReference type="Pfam" id="PF00567">
    <property type="entry name" value="TUDOR"/>
    <property type="match status" value="1"/>
</dbReference>
<dbReference type="SUPFAM" id="SSF63748">
    <property type="entry name" value="Tudor/PWWP/MBT"/>
    <property type="match status" value="1"/>
</dbReference>
<dbReference type="InterPro" id="IPR002999">
    <property type="entry name" value="Tudor"/>
</dbReference>
<evidence type="ECO:0000259" key="2">
    <source>
        <dbReference type="PROSITE" id="PS50304"/>
    </source>
</evidence>
<gene>
    <name evidence="3" type="ORF">HPB48_002965</name>
</gene>
<protein>
    <recommendedName>
        <fullName evidence="2">Tudor domain-containing protein</fullName>
    </recommendedName>
</protein>
<feature type="region of interest" description="Disordered" evidence="1">
    <location>
        <begin position="290"/>
        <end position="346"/>
    </location>
</feature>
<dbReference type="PROSITE" id="PS50304">
    <property type="entry name" value="TUDOR"/>
    <property type="match status" value="1"/>
</dbReference>
<feature type="region of interest" description="Disordered" evidence="1">
    <location>
        <begin position="434"/>
        <end position="456"/>
    </location>
</feature>
<dbReference type="GO" id="GO:0005737">
    <property type="term" value="C:cytoplasm"/>
    <property type="evidence" value="ECO:0007669"/>
    <property type="project" value="UniProtKB-ARBA"/>
</dbReference>
<dbReference type="Gene3D" id="2.40.50.90">
    <property type="match status" value="1"/>
</dbReference>
<dbReference type="PANTHER" id="PTHR22948:SF29">
    <property type="entry name" value="FI02030P-RELATED"/>
    <property type="match status" value="1"/>
</dbReference>
<dbReference type="Proteomes" id="UP000821853">
    <property type="component" value="Chromosome 1"/>
</dbReference>
<dbReference type="Gene3D" id="2.30.30.140">
    <property type="match status" value="1"/>
</dbReference>
<reference evidence="3 4" key="1">
    <citation type="journal article" date="2020" name="Cell">
        <title>Large-Scale Comparative Analyses of Tick Genomes Elucidate Their Genetic Diversity and Vector Capacities.</title>
        <authorList>
            <consortium name="Tick Genome and Microbiome Consortium (TIGMIC)"/>
            <person name="Jia N."/>
            <person name="Wang J."/>
            <person name="Shi W."/>
            <person name="Du L."/>
            <person name="Sun Y."/>
            <person name="Zhan W."/>
            <person name="Jiang J.F."/>
            <person name="Wang Q."/>
            <person name="Zhang B."/>
            <person name="Ji P."/>
            <person name="Bell-Sakyi L."/>
            <person name="Cui X.M."/>
            <person name="Yuan T.T."/>
            <person name="Jiang B.G."/>
            <person name="Yang W.F."/>
            <person name="Lam T.T."/>
            <person name="Chang Q.C."/>
            <person name="Ding S.J."/>
            <person name="Wang X.J."/>
            <person name="Zhu J.G."/>
            <person name="Ruan X.D."/>
            <person name="Zhao L."/>
            <person name="Wei J.T."/>
            <person name="Ye R.Z."/>
            <person name="Que T.C."/>
            <person name="Du C.H."/>
            <person name="Zhou Y.H."/>
            <person name="Cheng J.X."/>
            <person name="Dai P.F."/>
            <person name="Guo W.B."/>
            <person name="Han X.H."/>
            <person name="Huang E.J."/>
            <person name="Li L.F."/>
            <person name="Wei W."/>
            <person name="Gao Y.C."/>
            <person name="Liu J.Z."/>
            <person name="Shao H.Z."/>
            <person name="Wang X."/>
            <person name="Wang C.C."/>
            <person name="Yang T.C."/>
            <person name="Huo Q.B."/>
            <person name="Li W."/>
            <person name="Chen H.Y."/>
            <person name="Chen S.E."/>
            <person name="Zhou L.G."/>
            <person name="Ni X.B."/>
            <person name="Tian J.H."/>
            <person name="Sheng Y."/>
            <person name="Liu T."/>
            <person name="Pan Y.S."/>
            <person name="Xia L.Y."/>
            <person name="Li J."/>
            <person name="Zhao F."/>
            <person name="Cao W.C."/>
        </authorList>
    </citation>
    <scope>NUCLEOTIDE SEQUENCE [LARGE SCALE GENOMIC DNA]</scope>
    <source>
        <strain evidence="3">HaeL-2018</strain>
    </source>
</reference>
<keyword evidence="4" id="KW-1185">Reference proteome</keyword>
<feature type="region of interest" description="Disordered" evidence="1">
    <location>
        <begin position="374"/>
        <end position="420"/>
    </location>
</feature>
<dbReference type="PANTHER" id="PTHR22948">
    <property type="entry name" value="TUDOR DOMAIN CONTAINING PROTEIN"/>
    <property type="match status" value="1"/>
</dbReference>
<feature type="region of interest" description="Disordered" evidence="1">
    <location>
        <begin position="473"/>
        <end position="528"/>
    </location>
</feature>
<dbReference type="EMBL" id="JABSTR010000001">
    <property type="protein sequence ID" value="KAH9361103.1"/>
    <property type="molecule type" value="Genomic_DNA"/>
</dbReference>
<comment type="caution">
    <text evidence="3">The sequence shown here is derived from an EMBL/GenBank/DDBJ whole genome shotgun (WGS) entry which is preliminary data.</text>
</comment>
<organism evidence="3 4">
    <name type="scientific">Haemaphysalis longicornis</name>
    <name type="common">Bush tick</name>
    <dbReference type="NCBI Taxonomy" id="44386"/>
    <lineage>
        <taxon>Eukaryota</taxon>
        <taxon>Metazoa</taxon>
        <taxon>Ecdysozoa</taxon>
        <taxon>Arthropoda</taxon>
        <taxon>Chelicerata</taxon>
        <taxon>Arachnida</taxon>
        <taxon>Acari</taxon>
        <taxon>Parasitiformes</taxon>
        <taxon>Ixodida</taxon>
        <taxon>Ixodoidea</taxon>
        <taxon>Ixodidae</taxon>
        <taxon>Haemaphysalinae</taxon>
        <taxon>Haemaphysalis</taxon>
    </lineage>
</organism>
<feature type="region of interest" description="Disordered" evidence="1">
    <location>
        <begin position="540"/>
        <end position="588"/>
    </location>
</feature>
<dbReference type="VEuPathDB" id="VectorBase:HLOH_052108"/>
<feature type="domain" description="Tudor" evidence="2">
    <location>
        <begin position="645"/>
        <end position="705"/>
    </location>
</feature>
<accession>A0A9J6FEG7</accession>
<evidence type="ECO:0000313" key="4">
    <source>
        <dbReference type="Proteomes" id="UP000821853"/>
    </source>
</evidence>